<gene>
    <name evidence="1" type="ORF">K4L44_12425</name>
</gene>
<name>A0AC61NCW6_9BACT</name>
<evidence type="ECO:0000313" key="1">
    <source>
        <dbReference type="EMBL" id="QZE13387.1"/>
    </source>
</evidence>
<dbReference type="EMBL" id="CP081303">
    <property type="protein sequence ID" value="QZE13387.1"/>
    <property type="molecule type" value="Genomic_DNA"/>
</dbReference>
<dbReference type="Proteomes" id="UP000826212">
    <property type="component" value="Chromosome"/>
</dbReference>
<keyword evidence="2" id="KW-1185">Reference proteome</keyword>
<sequence length="299" mass="34872">MNRRDLFLVLSISAFLLLNGCKRSNIPELKVQDTQPTQIVCDLSKGDMNKPLDINKEIDSVKYIRLETTQASLIGELDKVIVSDKYIICIDSDKENTVFLFDNTGRYLGKINQFGKEPNEYLEITACNLDIKNDRLYIYDRAKGRIHIYDMTGKPLGINKIPFVFDYFAWNHDGNLFYNNEATWREDKDGIASSRLFIGDVKGEISQRAFRITPEEVYRKSFGDNPFYYCQEELMYVKSYSDTIYSIKQHTIEAKYYFDFLGKGLSQYKQDCDFYEHFRVNAEKLDYTYGCGIFVRISG</sequence>
<proteinExistence type="predicted"/>
<evidence type="ECO:0000313" key="2">
    <source>
        <dbReference type="Proteomes" id="UP000826212"/>
    </source>
</evidence>
<accession>A0AC61NCW6</accession>
<organism evidence="1 2">
    <name type="scientific">Halosquirtibacter laminarini</name>
    <dbReference type="NCBI Taxonomy" id="3374600"/>
    <lineage>
        <taxon>Bacteria</taxon>
        <taxon>Pseudomonadati</taxon>
        <taxon>Bacteroidota</taxon>
        <taxon>Bacteroidia</taxon>
        <taxon>Marinilabiliales</taxon>
        <taxon>Prolixibacteraceae</taxon>
        <taxon>Halosquirtibacter</taxon>
    </lineage>
</organism>
<reference evidence="1" key="1">
    <citation type="submission" date="2021-08" db="EMBL/GenBank/DDBJ databases">
        <title>Novel anaerobic bacterium isolated from sea squirt in East Sea, Republic of Korea.</title>
        <authorList>
            <person name="Nguyen T.H."/>
            <person name="Li Z."/>
            <person name="Lee Y.-J."/>
            <person name="Ko J."/>
            <person name="Kim S.-G."/>
        </authorList>
    </citation>
    <scope>NUCLEOTIDE SEQUENCE</scope>
    <source>
        <strain evidence="1">KCTC 25031</strain>
    </source>
</reference>
<protein>
    <submittedName>
        <fullName evidence="1">6-bladed beta-propeller</fullName>
    </submittedName>
</protein>